<feature type="compositionally biased region" description="Low complexity" evidence="1">
    <location>
        <begin position="187"/>
        <end position="228"/>
    </location>
</feature>
<comment type="caution">
    <text evidence="4">The sequence shown here is derived from an EMBL/GenBank/DDBJ whole genome shotgun (WGS) entry which is preliminary data.</text>
</comment>
<dbReference type="EMBL" id="JBHSHJ010000006">
    <property type="protein sequence ID" value="MFC4789145.1"/>
    <property type="molecule type" value="Genomic_DNA"/>
</dbReference>
<dbReference type="PANTHER" id="PTHR34475">
    <property type="match status" value="1"/>
</dbReference>
<proteinExistence type="predicted"/>
<dbReference type="RefSeq" id="WP_382432254.1">
    <property type="nucleotide sequence ID" value="NZ_JBHSHJ010000006.1"/>
</dbReference>
<dbReference type="Pfam" id="PF13464">
    <property type="entry name" value="RodZ_C"/>
    <property type="match status" value="1"/>
</dbReference>
<evidence type="ECO:0000256" key="1">
    <source>
        <dbReference type="SAM" id="MobiDB-lite"/>
    </source>
</evidence>
<feature type="transmembrane region" description="Helical" evidence="2">
    <location>
        <begin position="118"/>
        <end position="144"/>
    </location>
</feature>
<name>A0ABV9QD41_9BURK</name>
<dbReference type="Proteomes" id="UP001596001">
    <property type="component" value="Unassembled WGS sequence"/>
</dbReference>
<dbReference type="Gene3D" id="1.10.260.40">
    <property type="entry name" value="lambda repressor-like DNA-binding domains"/>
    <property type="match status" value="1"/>
</dbReference>
<evidence type="ECO:0000313" key="5">
    <source>
        <dbReference type="Proteomes" id="UP001596001"/>
    </source>
</evidence>
<dbReference type="PANTHER" id="PTHR34475:SF1">
    <property type="entry name" value="CYTOSKELETON PROTEIN RODZ"/>
    <property type="match status" value="1"/>
</dbReference>
<protein>
    <submittedName>
        <fullName evidence="4">Helix-turn-helix domain-containing protein</fullName>
    </submittedName>
</protein>
<accession>A0ABV9QD41</accession>
<keyword evidence="5" id="KW-1185">Reference proteome</keyword>
<dbReference type="Pfam" id="PF13413">
    <property type="entry name" value="HTH_25"/>
    <property type="match status" value="1"/>
</dbReference>
<keyword evidence="2" id="KW-0812">Transmembrane</keyword>
<dbReference type="InterPro" id="IPR025194">
    <property type="entry name" value="RodZ-like_C"/>
</dbReference>
<evidence type="ECO:0000259" key="3">
    <source>
        <dbReference type="Pfam" id="PF13464"/>
    </source>
</evidence>
<dbReference type="InterPro" id="IPR050400">
    <property type="entry name" value="Bact_Cytoskel_RodZ"/>
</dbReference>
<keyword evidence="2" id="KW-1133">Transmembrane helix</keyword>
<evidence type="ECO:0000313" key="4">
    <source>
        <dbReference type="EMBL" id="MFC4789145.1"/>
    </source>
</evidence>
<organism evidence="4 5">
    <name type="scientific">Giesbergeria sinuosa</name>
    <dbReference type="NCBI Taxonomy" id="80883"/>
    <lineage>
        <taxon>Bacteria</taxon>
        <taxon>Pseudomonadati</taxon>
        <taxon>Pseudomonadota</taxon>
        <taxon>Betaproteobacteria</taxon>
        <taxon>Burkholderiales</taxon>
        <taxon>Comamonadaceae</taxon>
        <taxon>Giesbergeria</taxon>
    </lineage>
</organism>
<gene>
    <name evidence="4" type="ORF">ACFO6X_09150</name>
</gene>
<dbReference type="InterPro" id="IPR010982">
    <property type="entry name" value="Lambda_DNA-bd_dom_sf"/>
</dbReference>
<feature type="region of interest" description="Disordered" evidence="1">
    <location>
        <begin position="174"/>
        <end position="228"/>
    </location>
</feature>
<feature type="domain" description="Cytoskeleton protein RodZ-like C-terminal" evidence="3">
    <location>
        <begin position="243"/>
        <end position="314"/>
    </location>
</feature>
<keyword evidence="2" id="KW-0472">Membrane</keyword>
<reference evidence="5" key="1">
    <citation type="journal article" date="2019" name="Int. J. Syst. Evol. Microbiol.">
        <title>The Global Catalogue of Microorganisms (GCM) 10K type strain sequencing project: providing services to taxonomists for standard genome sequencing and annotation.</title>
        <authorList>
            <consortium name="The Broad Institute Genomics Platform"/>
            <consortium name="The Broad Institute Genome Sequencing Center for Infectious Disease"/>
            <person name="Wu L."/>
            <person name="Ma J."/>
        </authorList>
    </citation>
    <scope>NUCLEOTIDE SEQUENCE [LARGE SCALE GENOMIC DNA]</scope>
    <source>
        <strain evidence="5">CCUG 49452</strain>
    </source>
</reference>
<sequence length="316" mass="33081">MSELSSAPTEATVPFAAPPSVSPGSLLRQARQAQGLHVETLAASLKVPVAKLEALEADNFAVFPDANFVRAFAASVCRTLKIDAAEVLAAMPPGALPRLAHNSEGINTRLRDERSRSLFTVLGGKSITLAIFALLLGALLVFFLPQRSETEPEIPEEELSAPAPAPAARLDAEKTDHIPTPPPTVPTTPSVVVAPPTTTPTLALSQPQPATPQQLPLSPSPATVAASSSPQTAPAVSAEGVLVLSARASSWIHVRDAKGATVLQRTLASGESVTVTHSPPLWVTVGRADMTDVYVRGARFEIAALSRENVAKFEVK</sequence>
<evidence type="ECO:0000256" key="2">
    <source>
        <dbReference type="SAM" id="Phobius"/>
    </source>
</evidence>